<feature type="domain" description="S-adenosylmethionine synthetase C-terminal" evidence="15">
    <location>
        <begin position="258"/>
        <end position="394"/>
    </location>
</feature>
<feature type="domain" description="S-adenosylmethionine synthetase N-terminal" evidence="13">
    <location>
        <begin position="24"/>
        <end position="121"/>
    </location>
</feature>
<evidence type="ECO:0000259" key="15">
    <source>
        <dbReference type="Pfam" id="PF02773"/>
    </source>
</evidence>
<keyword evidence="17" id="KW-1185">Reference proteome</keyword>
<dbReference type="PANTHER" id="PTHR11964">
    <property type="entry name" value="S-ADENOSYLMETHIONINE SYNTHETASE"/>
    <property type="match status" value="1"/>
</dbReference>
<keyword evidence="3 11" id="KW-0554">One-carbon metabolism</keyword>
<dbReference type="CDD" id="cd18079">
    <property type="entry name" value="S-AdoMet_synt"/>
    <property type="match status" value="1"/>
</dbReference>
<evidence type="ECO:0000256" key="4">
    <source>
        <dbReference type="ARBA" id="ARBA00022679"/>
    </source>
</evidence>
<dbReference type="InterPro" id="IPR022631">
    <property type="entry name" value="ADOMET_SYNTHASE_CS"/>
</dbReference>
<dbReference type="InterPro" id="IPR002133">
    <property type="entry name" value="S-AdoMet_synthetase"/>
</dbReference>
<evidence type="ECO:0000256" key="7">
    <source>
        <dbReference type="ARBA" id="ARBA00022840"/>
    </source>
</evidence>
<comment type="function">
    <text evidence="11">Catalyzes the formation of S-adenosylmethionine from methionine and ATP.</text>
</comment>
<dbReference type="GO" id="GO:0046872">
    <property type="term" value="F:metal ion binding"/>
    <property type="evidence" value="ECO:0007669"/>
    <property type="project" value="UniProtKB-KW"/>
</dbReference>
<dbReference type="HAMAP" id="MF_00086">
    <property type="entry name" value="S_AdoMet_synth1"/>
    <property type="match status" value="1"/>
</dbReference>
<dbReference type="InterPro" id="IPR022636">
    <property type="entry name" value="S-AdoMet_synthetase_sfam"/>
</dbReference>
<dbReference type="InterPro" id="IPR022628">
    <property type="entry name" value="S-AdoMet_synt_N"/>
</dbReference>
<dbReference type="OrthoDB" id="5852090at2759"/>
<feature type="domain" description="S-adenosylmethionine synthetase central" evidence="14">
    <location>
        <begin position="135"/>
        <end position="256"/>
    </location>
</feature>
<organism evidence="16 17">
    <name type="scientific">Stegodyphus mimosarum</name>
    <name type="common">African social velvet spider</name>
    <dbReference type="NCBI Taxonomy" id="407821"/>
    <lineage>
        <taxon>Eukaryota</taxon>
        <taxon>Metazoa</taxon>
        <taxon>Ecdysozoa</taxon>
        <taxon>Arthropoda</taxon>
        <taxon>Chelicerata</taxon>
        <taxon>Arachnida</taxon>
        <taxon>Araneae</taxon>
        <taxon>Araneomorphae</taxon>
        <taxon>Entelegynae</taxon>
        <taxon>Eresoidea</taxon>
        <taxon>Eresidae</taxon>
        <taxon>Stegodyphus</taxon>
    </lineage>
</organism>
<comment type="catalytic activity">
    <reaction evidence="10 11">
        <text>L-methionine + ATP + H2O = S-adenosyl-L-methionine + phosphate + diphosphate</text>
        <dbReference type="Rhea" id="RHEA:21080"/>
        <dbReference type="ChEBI" id="CHEBI:15377"/>
        <dbReference type="ChEBI" id="CHEBI:30616"/>
        <dbReference type="ChEBI" id="CHEBI:33019"/>
        <dbReference type="ChEBI" id="CHEBI:43474"/>
        <dbReference type="ChEBI" id="CHEBI:57844"/>
        <dbReference type="ChEBI" id="CHEBI:59789"/>
        <dbReference type="EC" id="2.5.1.6"/>
    </reaction>
</comment>
<dbReference type="UniPathway" id="UPA00315">
    <property type="reaction ID" value="UER00080"/>
</dbReference>
<evidence type="ECO:0000256" key="5">
    <source>
        <dbReference type="ARBA" id="ARBA00022723"/>
    </source>
</evidence>
<keyword evidence="8 11" id="KW-0460">Magnesium</keyword>
<evidence type="ECO:0000256" key="12">
    <source>
        <dbReference type="RuleBase" id="RU004462"/>
    </source>
</evidence>
<dbReference type="Pfam" id="PF00438">
    <property type="entry name" value="S-AdoMet_synt_N"/>
    <property type="match status" value="1"/>
</dbReference>
<keyword evidence="7 11" id="KW-0067">ATP-binding</keyword>
<dbReference type="FunFam" id="3.30.300.10:FF:000003">
    <property type="entry name" value="S-adenosylmethionine synthase"/>
    <property type="match status" value="1"/>
</dbReference>
<dbReference type="InterPro" id="IPR022629">
    <property type="entry name" value="S-AdoMet_synt_central"/>
</dbReference>
<dbReference type="EMBL" id="KK118932">
    <property type="protein sequence ID" value="KFM74223.1"/>
    <property type="molecule type" value="Genomic_DNA"/>
</dbReference>
<evidence type="ECO:0000256" key="1">
    <source>
        <dbReference type="ARBA" id="ARBA00005224"/>
    </source>
</evidence>
<comment type="cofactor">
    <cofactor evidence="11">
        <name>Mg(2+)</name>
        <dbReference type="ChEBI" id="CHEBI:18420"/>
    </cofactor>
    <text evidence="11">Binds 2 magnesium ions per subunit. The magnesium ions interact primarily with the substrate.</text>
</comment>
<gene>
    <name evidence="16" type="ORF">X975_11145</name>
</gene>
<evidence type="ECO:0000313" key="17">
    <source>
        <dbReference type="Proteomes" id="UP000054359"/>
    </source>
</evidence>
<dbReference type="SUPFAM" id="SSF55973">
    <property type="entry name" value="S-adenosylmethionine synthetase"/>
    <property type="match status" value="3"/>
</dbReference>
<dbReference type="Proteomes" id="UP000054359">
    <property type="component" value="Unassembled WGS sequence"/>
</dbReference>
<dbReference type="AlphaFoldDB" id="A0A087UA34"/>
<comment type="cofactor">
    <cofactor evidence="11">
        <name>K(+)</name>
        <dbReference type="ChEBI" id="CHEBI:29103"/>
    </cofactor>
    <text evidence="11">Binds 1 potassium ion per subunit. The potassium ion interacts primarily with the substrate.</text>
</comment>
<keyword evidence="4 11" id="KW-0808">Transferase</keyword>
<reference evidence="16 17" key="1">
    <citation type="submission" date="2013-11" db="EMBL/GenBank/DDBJ databases">
        <title>Genome sequencing of Stegodyphus mimosarum.</title>
        <authorList>
            <person name="Bechsgaard J."/>
        </authorList>
    </citation>
    <scope>NUCLEOTIDE SEQUENCE [LARGE SCALE GENOMIC DNA]</scope>
</reference>
<evidence type="ECO:0000256" key="9">
    <source>
        <dbReference type="ARBA" id="ARBA00022958"/>
    </source>
</evidence>
<keyword evidence="6 11" id="KW-0547">Nucleotide-binding</keyword>
<evidence type="ECO:0000259" key="14">
    <source>
        <dbReference type="Pfam" id="PF02772"/>
    </source>
</evidence>
<dbReference type="PROSITE" id="PS00376">
    <property type="entry name" value="ADOMET_SYNTHASE_1"/>
    <property type="match status" value="1"/>
</dbReference>
<evidence type="ECO:0000256" key="11">
    <source>
        <dbReference type="RuleBase" id="RU000541"/>
    </source>
</evidence>
<comment type="similarity">
    <text evidence="2 12">Belongs to the AdoMet synthase family.</text>
</comment>
<evidence type="ECO:0000256" key="2">
    <source>
        <dbReference type="ARBA" id="ARBA00009685"/>
    </source>
</evidence>
<proteinExistence type="inferred from homology"/>
<dbReference type="EC" id="2.5.1.6" evidence="11"/>
<dbReference type="GO" id="GO:0004478">
    <property type="term" value="F:methionine adenosyltransferase activity"/>
    <property type="evidence" value="ECO:0007669"/>
    <property type="project" value="UniProtKB-EC"/>
</dbReference>
<sequence>MSDEEREFVVRNGVESVDNGLSTFLFTSESVGEGHPDKLCDQISDAILDAHLEQDPNAKVACETAAKTGMVMIFGEITSKATIDYQKIVRETVRSIGYDSCTKGFDYKTCNVLVAIEQQSPEIASGVHMNKAEEEIGAGDQGLMFGYATDETEECMPLTVVLAHKLNARLAALRKDGTFPWAGPDSKTQVTCEYYFKHGAAIPVRVHTVVVSTQHMRDVSLDVVRREVMEKVIKHSIPPKYLDDKTIYHINPCGEFVMGGPMGDAGLTGRKIIVDTYGGWGAHGGGAFSGKDPSKVDRSAAYAARWVAKSLVKAGLCRRCLVQLSYAIGIAEPLSITVLSYGTSAKTQKELLEIVMKNFDLRPGIIIKELGLKKPIYHKTSAYGHFGRSEFPWEIPKQLVL</sequence>
<dbReference type="GO" id="GO:0005524">
    <property type="term" value="F:ATP binding"/>
    <property type="evidence" value="ECO:0007669"/>
    <property type="project" value="UniProtKB-KW"/>
</dbReference>
<dbReference type="Pfam" id="PF02772">
    <property type="entry name" value="S-AdoMet_synt_M"/>
    <property type="match status" value="1"/>
</dbReference>
<dbReference type="FunFam" id="3.30.300.10:FF:000001">
    <property type="entry name" value="S-adenosylmethionine synthase"/>
    <property type="match status" value="1"/>
</dbReference>
<evidence type="ECO:0000256" key="6">
    <source>
        <dbReference type="ARBA" id="ARBA00022741"/>
    </source>
</evidence>
<dbReference type="InterPro" id="IPR022630">
    <property type="entry name" value="S-AdoMet_synt_C"/>
</dbReference>
<dbReference type="STRING" id="407821.A0A087UA34"/>
<dbReference type="Pfam" id="PF02773">
    <property type="entry name" value="S-AdoMet_synt_C"/>
    <property type="match status" value="1"/>
</dbReference>
<evidence type="ECO:0000256" key="8">
    <source>
        <dbReference type="ARBA" id="ARBA00022842"/>
    </source>
</evidence>
<feature type="non-terminal residue" evidence="16">
    <location>
        <position position="401"/>
    </location>
</feature>
<protein>
    <recommendedName>
        <fullName evidence="11">S-adenosylmethionine synthase</fullName>
        <ecNumber evidence="11">2.5.1.6</ecNumber>
    </recommendedName>
</protein>
<keyword evidence="5 11" id="KW-0479">Metal-binding</keyword>
<evidence type="ECO:0000313" key="16">
    <source>
        <dbReference type="EMBL" id="KFM74223.1"/>
    </source>
</evidence>
<dbReference type="PROSITE" id="PS00377">
    <property type="entry name" value="ADOMET_SYNTHASE_2"/>
    <property type="match status" value="1"/>
</dbReference>
<evidence type="ECO:0000259" key="13">
    <source>
        <dbReference type="Pfam" id="PF00438"/>
    </source>
</evidence>
<accession>A0A087UA34</accession>
<evidence type="ECO:0000256" key="3">
    <source>
        <dbReference type="ARBA" id="ARBA00022563"/>
    </source>
</evidence>
<dbReference type="NCBIfam" id="TIGR01034">
    <property type="entry name" value="metK"/>
    <property type="match status" value="1"/>
</dbReference>
<dbReference type="GO" id="GO:0006730">
    <property type="term" value="P:one-carbon metabolic process"/>
    <property type="evidence" value="ECO:0007669"/>
    <property type="project" value="UniProtKB-KW"/>
</dbReference>
<name>A0A087UA34_STEMI</name>
<comment type="pathway">
    <text evidence="1 11">Amino-acid biosynthesis; S-adenosyl-L-methionine biosynthesis; S-adenosyl-L-methionine from L-methionine: step 1/1.</text>
</comment>
<dbReference type="PIRSF" id="PIRSF000497">
    <property type="entry name" value="MAT"/>
    <property type="match status" value="1"/>
</dbReference>
<evidence type="ECO:0000256" key="10">
    <source>
        <dbReference type="ARBA" id="ARBA00048344"/>
    </source>
</evidence>
<dbReference type="OMA" id="ASYMARY"/>
<dbReference type="GO" id="GO:0006556">
    <property type="term" value="P:S-adenosylmethionine biosynthetic process"/>
    <property type="evidence" value="ECO:0007669"/>
    <property type="project" value="UniProtKB-UniPathway"/>
</dbReference>
<dbReference type="FunFam" id="3.30.300.10:FF:000004">
    <property type="entry name" value="S-adenosylmethionine synthase"/>
    <property type="match status" value="1"/>
</dbReference>
<keyword evidence="9 11" id="KW-0630">Potassium</keyword>
<dbReference type="Gene3D" id="3.30.300.10">
    <property type="match status" value="3"/>
</dbReference>